<reference evidence="4 5" key="1">
    <citation type="submission" date="2017-11" db="EMBL/GenBank/DDBJ databases">
        <title>The genome of Rhizophagus clarus HR1 reveals common genetic basis of auxotrophy among arbuscular mycorrhizal fungi.</title>
        <authorList>
            <person name="Kobayashi Y."/>
        </authorList>
    </citation>
    <scope>NUCLEOTIDE SEQUENCE [LARGE SCALE GENOMIC DNA]</scope>
    <source>
        <strain evidence="4 5">HR1</strain>
    </source>
</reference>
<keyword evidence="2" id="KW-0812">Transmembrane</keyword>
<sequence length="1031" mass="117061">MKLKHLLIFFSIIIFTTLSVKSNFITYTERETTEFDIGGILSYEDNTIVLQIVRNLSGGNCSETNISLRVIYPNGTITPIDLSMEELGIQPLNFCTVDGFSPITLYALDTKEGNFILVTYTEAADVNNPFTYDDYVMLIDLNGKIYSKTSMGPSLVDPTNNNTWAPGQSTITPNVNDEQEFLYFTLLSSSYNDAVFIYCNLTQWIINEDGTLSNTTEAMVLPFQLLPSIISTVDGDYMFIYPNSLSSSNTSQDHFSSQAGLYAVYWEYRSNIARAPVILYEISTITEFNITELDCVVSYSEVGQICLVTMQPNSTNPNSTPVYIIINFVSGGSVFSAKHIDATLPKIIGIAEIDDPQFLILPLPFGGYFYSVNQQTNISDDNSPYDIWGFVLDDNGNFIQWNLSNPVQSDSNALPQVLTNNTLIIVQPIVGQYWSLITTDLYKFHEDNSYHNIFINTTNPTIGQNIIANETYFLTITYTVPVVLSNGTFTIFQNNGSSNPGIVRQIINGLNNNEYATINNDTVSVTIIESTFNNPGSTYYVTIENNFVLSLLYNGPLPGLSSNIWSFTTTSEEKEQESKIKQLFDGIYGKVKLTEDGTSYFDNLNHSQKNEFFNNLTQELANAVVVATERITTNYRFVIDTESSSKQYFLSVKIEKPQDASDKWTKLIAKDLNVMIQNMDITVLTSESSSKYLESIYGYVTIPSWYENPDYIFQFILTAIFFLTLTILCFISICYDAKNKVKSDAKSNVKNDVKNDSKYNIYNKKHDIKTFFYIMLCDVYDLIQFLQLLSCKKKMVNRKKMVDEDKKNHFKIYSYGFNFLSFVLDILFAKIEAGSVKSIFFASVFFVTIPYVVKLGYAVYIILDELVREENTEDSNQLSNELLRKEDSEDSDGQQDGSQDQQDNAEEKVPIKKWLKDSKSYKIILVILISLAGAEVEVLKMVNFQYCGYKFNVKLSEEFEERIILGEIIGIIIKNIPDFAIRVYFLSKAIDFSYLSTLTLLVTVIKILGLITKPIELNIVKRKRRNNYNEL</sequence>
<feature type="signal peptide" evidence="3">
    <location>
        <begin position="1"/>
        <end position="22"/>
    </location>
</feature>
<feature type="region of interest" description="Disordered" evidence="1">
    <location>
        <begin position="884"/>
        <end position="906"/>
    </location>
</feature>
<keyword evidence="3" id="KW-0732">Signal</keyword>
<keyword evidence="2" id="KW-0472">Membrane</keyword>
<dbReference type="STRING" id="94130.A0A2Z6RXK1"/>
<feature type="transmembrane region" description="Helical" evidence="2">
    <location>
        <begin position="923"/>
        <end position="942"/>
    </location>
</feature>
<feature type="transmembrane region" description="Helical" evidence="2">
    <location>
        <begin position="810"/>
        <end position="828"/>
    </location>
</feature>
<dbReference type="AlphaFoldDB" id="A0A2Z6RXK1"/>
<accession>A0A2Z6RXK1</accession>
<evidence type="ECO:0008006" key="6">
    <source>
        <dbReference type="Google" id="ProtNLM"/>
    </source>
</evidence>
<comment type="caution">
    <text evidence="4">The sequence shown here is derived from an EMBL/GenBank/DDBJ whole genome shotgun (WGS) entry which is preliminary data.</text>
</comment>
<proteinExistence type="predicted"/>
<dbReference type="Proteomes" id="UP000247702">
    <property type="component" value="Unassembled WGS sequence"/>
</dbReference>
<organism evidence="4 5">
    <name type="scientific">Rhizophagus clarus</name>
    <dbReference type="NCBI Taxonomy" id="94130"/>
    <lineage>
        <taxon>Eukaryota</taxon>
        <taxon>Fungi</taxon>
        <taxon>Fungi incertae sedis</taxon>
        <taxon>Mucoromycota</taxon>
        <taxon>Glomeromycotina</taxon>
        <taxon>Glomeromycetes</taxon>
        <taxon>Glomerales</taxon>
        <taxon>Glomeraceae</taxon>
        <taxon>Rhizophagus</taxon>
    </lineage>
</organism>
<dbReference type="EMBL" id="BEXD01003657">
    <property type="protein sequence ID" value="GBC01670.1"/>
    <property type="molecule type" value="Genomic_DNA"/>
</dbReference>
<keyword evidence="2" id="KW-1133">Transmembrane helix</keyword>
<name>A0A2Z6RXK1_9GLOM</name>
<keyword evidence="5" id="KW-1185">Reference proteome</keyword>
<evidence type="ECO:0000256" key="3">
    <source>
        <dbReference type="SAM" id="SignalP"/>
    </source>
</evidence>
<evidence type="ECO:0000313" key="5">
    <source>
        <dbReference type="Proteomes" id="UP000247702"/>
    </source>
</evidence>
<protein>
    <recommendedName>
        <fullName evidence="6">TRP C-terminal domain-containing protein</fullName>
    </recommendedName>
</protein>
<evidence type="ECO:0000313" key="4">
    <source>
        <dbReference type="EMBL" id="GBC01670.1"/>
    </source>
</evidence>
<evidence type="ECO:0000256" key="2">
    <source>
        <dbReference type="SAM" id="Phobius"/>
    </source>
</evidence>
<feature type="transmembrane region" description="Helical" evidence="2">
    <location>
        <begin position="711"/>
        <end position="735"/>
    </location>
</feature>
<feature type="transmembrane region" description="Helical" evidence="2">
    <location>
        <begin position="840"/>
        <end position="863"/>
    </location>
</feature>
<gene>
    <name evidence="4" type="ORF">RclHR1_04290006</name>
</gene>
<feature type="chain" id="PRO_5016452812" description="TRP C-terminal domain-containing protein" evidence="3">
    <location>
        <begin position="23"/>
        <end position="1031"/>
    </location>
</feature>
<evidence type="ECO:0000256" key="1">
    <source>
        <dbReference type="SAM" id="MobiDB-lite"/>
    </source>
</evidence>
<feature type="transmembrane region" description="Helical" evidence="2">
    <location>
        <begin position="992"/>
        <end position="1015"/>
    </location>
</feature>